<proteinExistence type="predicted"/>
<keyword evidence="1" id="KW-0472">Membrane</keyword>
<keyword evidence="1" id="KW-1133">Transmembrane helix</keyword>
<dbReference type="SUPFAM" id="SSF54001">
    <property type="entry name" value="Cysteine proteinases"/>
    <property type="match status" value="1"/>
</dbReference>
<evidence type="ECO:0000313" key="3">
    <source>
        <dbReference type="EMBL" id="XBP69160.1"/>
    </source>
</evidence>
<dbReference type="Pfam" id="PF01841">
    <property type="entry name" value="Transglut_core"/>
    <property type="match status" value="1"/>
</dbReference>
<feature type="transmembrane region" description="Helical" evidence="1">
    <location>
        <begin position="121"/>
        <end position="139"/>
    </location>
</feature>
<dbReference type="PANTHER" id="PTHR42736:SF1">
    <property type="entry name" value="PROTEIN-GLUTAMINE GAMMA-GLUTAMYLTRANSFERASE"/>
    <property type="match status" value="1"/>
</dbReference>
<keyword evidence="1" id="KW-0812">Transmembrane</keyword>
<feature type="transmembrane region" description="Helical" evidence="1">
    <location>
        <begin position="175"/>
        <end position="197"/>
    </location>
</feature>
<dbReference type="Pfam" id="PF11992">
    <property type="entry name" value="TgpA_N"/>
    <property type="match status" value="1"/>
</dbReference>
<dbReference type="InterPro" id="IPR021878">
    <property type="entry name" value="TgpA_N"/>
</dbReference>
<protein>
    <submittedName>
        <fullName evidence="3">DUF3488 and transglutaminase-like domain-containing protein</fullName>
    </submittedName>
</protein>
<gene>
    <name evidence="3" type="ORF">ABLV49_14785</name>
</gene>
<dbReference type="InterPro" id="IPR002931">
    <property type="entry name" value="Transglutaminase-like"/>
</dbReference>
<organism evidence="3">
    <name type="scientific">Polaromonas hydrogenivorans</name>
    <dbReference type="NCBI Taxonomy" id="335476"/>
    <lineage>
        <taxon>Bacteria</taxon>
        <taxon>Pseudomonadati</taxon>
        <taxon>Pseudomonadota</taxon>
        <taxon>Betaproteobacteria</taxon>
        <taxon>Burkholderiales</taxon>
        <taxon>Comamonadaceae</taxon>
        <taxon>Polaromonas</taxon>
    </lineage>
</organism>
<dbReference type="SMART" id="SM00460">
    <property type="entry name" value="TGc"/>
    <property type="match status" value="1"/>
</dbReference>
<dbReference type="EMBL" id="CP157675">
    <property type="protein sequence ID" value="XBP69160.1"/>
    <property type="molecule type" value="Genomic_DNA"/>
</dbReference>
<feature type="transmembrane region" description="Helical" evidence="1">
    <location>
        <begin position="25"/>
        <end position="40"/>
    </location>
</feature>
<dbReference type="InterPro" id="IPR038765">
    <property type="entry name" value="Papain-like_cys_pep_sf"/>
</dbReference>
<dbReference type="Gene3D" id="3.10.620.30">
    <property type="match status" value="1"/>
</dbReference>
<dbReference type="PANTHER" id="PTHR42736">
    <property type="entry name" value="PROTEIN-GLUTAMINE GAMMA-GLUTAMYLTRANSFERASE"/>
    <property type="match status" value="1"/>
</dbReference>
<reference evidence="3" key="1">
    <citation type="submission" date="2024-05" db="EMBL/GenBank/DDBJ databases">
        <authorList>
            <person name="Bunk B."/>
            <person name="Swiderski J."/>
            <person name="Sproer C."/>
            <person name="Thiel V."/>
        </authorList>
    </citation>
    <scope>NUCLEOTIDE SEQUENCE</scope>
    <source>
        <strain evidence="3">DSM 17735</strain>
    </source>
</reference>
<feature type="transmembrane region" description="Helical" evidence="1">
    <location>
        <begin position="75"/>
        <end position="90"/>
    </location>
</feature>
<dbReference type="AlphaFoldDB" id="A0AAU7LNE8"/>
<dbReference type="RefSeq" id="WP_349277555.1">
    <property type="nucleotide sequence ID" value="NZ_CBCSCU010000003.1"/>
</dbReference>
<feature type="transmembrane region" description="Helical" evidence="1">
    <location>
        <begin position="145"/>
        <end position="163"/>
    </location>
</feature>
<evidence type="ECO:0000256" key="1">
    <source>
        <dbReference type="SAM" id="Phobius"/>
    </source>
</evidence>
<name>A0AAU7LNE8_9BURK</name>
<dbReference type="InterPro" id="IPR052901">
    <property type="entry name" value="Bact_TGase-like"/>
</dbReference>
<evidence type="ECO:0000259" key="2">
    <source>
        <dbReference type="SMART" id="SM00460"/>
    </source>
</evidence>
<feature type="domain" description="Transglutaminase-like" evidence="2">
    <location>
        <begin position="426"/>
        <end position="497"/>
    </location>
</feature>
<accession>A0AAU7LNE8</accession>
<sequence length="689" mass="76706">MLNPAAAPSIKLPTLTTLRTLPREGRDTLFLLAVIAWLLLPQAGRLPLWCSLGAGAVLLWRGWLALNARALPRKAWLLLLLALTLGATYVSHGTLLGRDAGVTLLVVLLTLKTLELRARRDAFVIFFLGFFCMLSNFFYSQSLLTAFSMVLGLLGLLTALVNAHMPVGKPPLAQAARTAGGMALLGAPIMLVLFMLFPRMAPLWGVPSDAMTGRSGLSARMEVGTMATLALDDSVAMRIRFEGEPPPQREMYFRGPVLSSFDGRQWLPSRDNLQPQHALPANLQVSGEPVHYEVTLEPTQRPWLLVMEAALQRPEVPGYRNFMEDDLQWLTSRPITELVRYKVSSYPAFTHGPAQPMRGLQEYVDLPPGFNPRTLALAAEIRRDPRYARANTAALVQVALERLRLGGYSYTLEPGVYGRDTADEFWFDRKEGFCEHIASSFVILMRALDIPARIVTGYQGGERNGVDGFWVVRQSDAHAWAEVWQAGRGWVRVDPTSAVAPGRTGAFQRLAAPRGTVAQAFGNFSPTLSAQFRATWEAINNGWNQWVLNYTQGKQLSLLKNIGFETPDWLDLTRLLIGALVLASIAGGGWAWWDRSQHDPWLRLLGRARKRLALAGIESTPATSPRQLARQVLQQYGNQGQALHDWLVQLEVQRYAPTAQTARTSTPLKSHVRQLDQLRQQFSRLRWPA</sequence>